<dbReference type="AlphaFoldDB" id="A0A846QYU3"/>
<evidence type="ECO:0000313" key="3">
    <source>
        <dbReference type="EMBL" id="NJB72090.1"/>
    </source>
</evidence>
<dbReference type="GO" id="GO:0043022">
    <property type="term" value="F:ribosome binding"/>
    <property type="evidence" value="ECO:0007669"/>
    <property type="project" value="InterPro"/>
</dbReference>
<comment type="caution">
    <text evidence="3">The sequence shown here is derived from an EMBL/GenBank/DDBJ whole genome shotgun (WGS) entry which is preliminary data.</text>
</comment>
<protein>
    <recommendedName>
        <fullName evidence="2">Letm1 RBD domain-containing protein</fullName>
    </recommendedName>
</protein>
<organism evidence="3 4">
    <name type="scientific">Saonia flava</name>
    <dbReference type="NCBI Taxonomy" id="523696"/>
    <lineage>
        <taxon>Bacteria</taxon>
        <taxon>Pseudomonadati</taxon>
        <taxon>Bacteroidota</taxon>
        <taxon>Flavobacteriia</taxon>
        <taxon>Flavobacteriales</taxon>
        <taxon>Flavobacteriaceae</taxon>
        <taxon>Saonia</taxon>
    </lineage>
</organism>
<keyword evidence="1" id="KW-1133">Transmembrane helix</keyword>
<accession>A0A846QYU3</accession>
<keyword evidence="4" id="KW-1185">Reference proteome</keyword>
<dbReference type="Pfam" id="PF07766">
    <property type="entry name" value="LETM1_RBD"/>
    <property type="match status" value="1"/>
</dbReference>
<proteinExistence type="predicted"/>
<gene>
    <name evidence="3" type="ORF">GGR42_002581</name>
</gene>
<feature type="domain" description="Letm1 RBD" evidence="2">
    <location>
        <begin position="339"/>
        <end position="391"/>
    </location>
</feature>
<dbReference type="NCBIfam" id="NF040639">
    <property type="entry name" value="LETM1_rel_film"/>
    <property type="match status" value="1"/>
</dbReference>
<name>A0A846QYU3_9FLAO</name>
<dbReference type="RefSeq" id="WP_167964761.1">
    <property type="nucleotide sequence ID" value="NZ_JAATJJ010000002.1"/>
</dbReference>
<feature type="transmembrane region" description="Helical" evidence="1">
    <location>
        <begin position="358"/>
        <end position="377"/>
    </location>
</feature>
<dbReference type="InterPro" id="IPR033122">
    <property type="entry name" value="LETM1-like_RBD"/>
</dbReference>
<reference evidence="3 4" key="1">
    <citation type="submission" date="2020-03" db="EMBL/GenBank/DDBJ databases">
        <title>Genomic Encyclopedia of Type Strains, Phase IV (KMG-IV): sequencing the most valuable type-strain genomes for metagenomic binning, comparative biology and taxonomic classification.</title>
        <authorList>
            <person name="Goeker M."/>
        </authorList>
    </citation>
    <scope>NUCLEOTIDE SEQUENCE [LARGE SCALE GENOMIC DNA]</scope>
    <source>
        <strain evidence="3 4">DSM 29762</strain>
    </source>
</reference>
<keyword evidence="1" id="KW-0472">Membrane</keyword>
<dbReference type="Proteomes" id="UP000590442">
    <property type="component" value="Unassembled WGS sequence"/>
</dbReference>
<sequence>MNPSSSGWIVKFGHLVSENPLPYSTFHELYENLKEMGFVYGINVDSPKFLISEHELTEDEKAKINLLTALYYCYRFSKGEVDFNEFIDCVFSFYQKLDITSISFIDKLLTGKKTSAQLEKLISSRIYIEDNVISKTFNSNITNSFLFMDVLVFENYLKGKNNIIAYAQYLEQVTINLAYHALNSKETNEKDKKLAHLFASSLSFIDGIKQEFDEGFLEKIAKYSSPKESIYFLDIACLTVWEDQSLDFKESQFIFDVGNDLGFDKKNVKKHLENVASFFDKNAELIPHLKDHNLAFQFYDSMGKMVKKLILRNSKRLQKELSESKELVSLLSKSTTKELTAQEKKKIQNQLLDIFKSIPSLAIFILPGGAVLLPIFIKLIPKLLPSAFDDNRVE</sequence>
<evidence type="ECO:0000259" key="2">
    <source>
        <dbReference type="Pfam" id="PF07766"/>
    </source>
</evidence>
<dbReference type="EMBL" id="JAATJJ010000002">
    <property type="protein sequence ID" value="NJB72090.1"/>
    <property type="molecule type" value="Genomic_DNA"/>
</dbReference>
<evidence type="ECO:0000313" key="4">
    <source>
        <dbReference type="Proteomes" id="UP000590442"/>
    </source>
</evidence>
<keyword evidence="1" id="KW-0812">Transmembrane</keyword>
<evidence type="ECO:0000256" key="1">
    <source>
        <dbReference type="SAM" id="Phobius"/>
    </source>
</evidence>